<dbReference type="Pfam" id="PF00005">
    <property type="entry name" value="ABC_tran"/>
    <property type="match status" value="2"/>
</dbReference>
<evidence type="ECO:0000256" key="7">
    <source>
        <dbReference type="ARBA" id="ARBA00023118"/>
    </source>
</evidence>
<dbReference type="FunFam" id="3.40.50.300:FF:000104">
    <property type="entry name" value="ATP-binding cassette sub-family F member 3"/>
    <property type="match status" value="1"/>
</dbReference>
<dbReference type="PANTHER" id="PTHR19211:SF117">
    <property type="entry name" value="ATP-BINDING CASSETTE SUB-FAMILY F MEMBER 3"/>
    <property type="match status" value="1"/>
</dbReference>
<dbReference type="OMA" id="CTHIADI"/>
<dbReference type="Proteomes" id="UP000007110">
    <property type="component" value="Unassembled WGS sequence"/>
</dbReference>
<keyword evidence="7" id="KW-0051">Antiviral defense</keyword>
<protein>
    <recommendedName>
        <fullName evidence="8">ATP-binding cassette sub-family F member 3</fullName>
    </recommendedName>
</protein>
<dbReference type="InterPro" id="IPR058770">
    <property type="entry name" value="PWI_ABCF3"/>
</dbReference>
<feature type="domain" description="ABC transporter" evidence="9">
    <location>
        <begin position="176"/>
        <end position="424"/>
    </location>
</feature>
<proteinExistence type="inferred from homology"/>
<reference evidence="11" key="1">
    <citation type="submission" date="2015-02" db="EMBL/GenBank/DDBJ databases">
        <title>Genome sequencing for Strongylocentrotus purpuratus.</title>
        <authorList>
            <person name="Murali S."/>
            <person name="Liu Y."/>
            <person name="Vee V."/>
            <person name="English A."/>
            <person name="Wang M."/>
            <person name="Skinner E."/>
            <person name="Han Y."/>
            <person name="Muzny D.M."/>
            <person name="Worley K.C."/>
            <person name="Gibbs R.A."/>
        </authorList>
    </citation>
    <scope>NUCLEOTIDE SEQUENCE</scope>
</reference>
<keyword evidence="5" id="KW-0067">ATP-binding</keyword>
<dbReference type="InterPro" id="IPR032781">
    <property type="entry name" value="ABC_tran_Xtn"/>
</dbReference>
<dbReference type="InParanoid" id="A0A7M7SZN5"/>
<evidence type="ECO:0000256" key="1">
    <source>
        <dbReference type="ARBA" id="ARBA00011054"/>
    </source>
</evidence>
<keyword evidence="11" id="KW-1185">Reference proteome</keyword>
<dbReference type="KEGG" id="spu:757212"/>
<dbReference type="FunFam" id="3.40.50.300:FF:000688">
    <property type="entry name" value="ATP-binding cassette sub-family F member 3"/>
    <property type="match status" value="1"/>
</dbReference>
<dbReference type="GO" id="GO:0016887">
    <property type="term" value="F:ATP hydrolysis activity"/>
    <property type="evidence" value="ECO:0007669"/>
    <property type="project" value="InterPro"/>
</dbReference>
<dbReference type="PROSITE" id="PS50893">
    <property type="entry name" value="ABC_TRANSPORTER_2"/>
    <property type="match status" value="2"/>
</dbReference>
<dbReference type="Pfam" id="PF12848">
    <property type="entry name" value="ABC_tran_Xtn"/>
    <property type="match status" value="1"/>
</dbReference>
<dbReference type="SMART" id="SM00382">
    <property type="entry name" value="AAA"/>
    <property type="match status" value="2"/>
</dbReference>
<dbReference type="Pfam" id="PF26051">
    <property type="entry name" value="PWI_ABCF3"/>
    <property type="match status" value="1"/>
</dbReference>
<dbReference type="PROSITE" id="PS00211">
    <property type="entry name" value="ABC_TRANSPORTER_1"/>
    <property type="match status" value="1"/>
</dbReference>
<sequence length="708" mass="79182">MAAYRKIVESEFPAIDLELLDYVSGVLDGGEDFDDVDDVYEAIGGVLHEVDFDRDEDGIRHICKKLYKTLKLSGGKSQKNDILLDAPVQLSEQGKQDDSTNDDRSIWMATNKNVSQVNKKKLEKAEAKLKAKQERKLLQPEQAAKRNGVVSASASQAVSRKDVKAEAAGSAKGSDVRIENFDVAFGEKVLLKEASFTLAFGRRYGLVGRNGAGKSTLLKMIASRELQFQSHISILHVEQEVIGDDTLALDSVLECDELRTRLLKEEKELHVKIQDSSGPGDPTLGAKLSDVYAKLAEIEADKAPSKAAMILNGLGFSPSMQIQTTKEFSGGWRMRIALARALFSKPDLLLLDEPTNMLDIKAILWLEDYLQDWPTTLLIVSHDKKFLNEVATDMIHQHSRRLDAYRGNYEQFFKTKTEKHKNQQREYEAQVQFREHVQTFINRFRYNANRAALVQSKIKQLEKLPKLIPVEKESEVILRFPSEISKLSPPILQLDEVNFSYGPDAHIFDAVDLSACMESRICIVGENGSGKTTLLKILLGDLNPVSGLRHCHRNLRLGYFSQHHIDNMNFDKNAIEVMASKFPGKTAEQYRQQLGSFGVTGDLATRPLTSLSGGQKSRVVFALMCAGNPNFFILDEPTNHLDIETVEALGKALASYKGGVILVSHDESLIRMVCKELWVCGGGTVKAMEGGLDEYKRMVEKEFEQQKK</sequence>
<evidence type="ECO:0000256" key="6">
    <source>
        <dbReference type="ARBA" id="ARBA00022990"/>
    </source>
</evidence>
<dbReference type="SUPFAM" id="SSF52540">
    <property type="entry name" value="P-loop containing nucleoside triphosphate hydrolases"/>
    <property type="match status" value="2"/>
</dbReference>
<evidence type="ECO:0000256" key="3">
    <source>
        <dbReference type="ARBA" id="ARBA00022737"/>
    </source>
</evidence>
<dbReference type="InterPro" id="IPR003593">
    <property type="entry name" value="AAA+_ATPase"/>
</dbReference>
<dbReference type="RefSeq" id="XP_030842992.1">
    <property type="nucleotide sequence ID" value="XM_030987132.1"/>
</dbReference>
<dbReference type="InterPro" id="IPR017871">
    <property type="entry name" value="ABC_transporter-like_CS"/>
</dbReference>
<keyword evidence="4" id="KW-0547">Nucleotide-binding</keyword>
<dbReference type="OrthoDB" id="2110130at2759"/>
<dbReference type="InterPro" id="IPR003439">
    <property type="entry name" value="ABC_transporter-like_ATP-bd"/>
</dbReference>
<evidence type="ECO:0000259" key="9">
    <source>
        <dbReference type="PROSITE" id="PS50893"/>
    </source>
</evidence>
<keyword evidence="2" id="KW-0597">Phosphoprotein</keyword>
<dbReference type="GeneID" id="757212"/>
<keyword evidence="6" id="KW-0007">Acetylation</keyword>
<dbReference type="GO" id="GO:0051607">
    <property type="term" value="P:defense response to virus"/>
    <property type="evidence" value="ECO:0007669"/>
    <property type="project" value="UniProtKB-KW"/>
</dbReference>
<dbReference type="GO" id="GO:0005524">
    <property type="term" value="F:ATP binding"/>
    <property type="evidence" value="ECO:0000318"/>
    <property type="project" value="GO_Central"/>
</dbReference>
<dbReference type="PANTHER" id="PTHR19211">
    <property type="entry name" value="ATP-BINDING TRANSPORT PROTEIN-RELATED"/>
    <property type="match status" value="1"/>
</dbReference>
<evidence type="ECO:0000256" key="2">
    <source>
        <dbReference type="ARBA" id="ARBA00022553"/>
    </source>
</evidence>
<evidence type="ECO:0000313" key="10">
    <source>
        <dbReference type="EnsemblMetazoa" id="XP_030843029"/>
    </source>
</evidence>
<evidence type="ECO:0000256" key="8">
    <source>
        <dbReference type="ARBA" id="ARBA00073919"/>
    </source>
</evidence>
<name>A0A7M7SZN5_STRPU</name>
<dbReference type="GeneID" id="763510"/>
<reference evidence="10" key="2">
    <citation type="submission" date="2021-01" db="UniProtKB">
        <authorList>
            <consortium name="EnsemblMetazoa"/>
        </authorList>
    </citation>
    <scope>IDENTIFICATION</scope>
</reference>
<evidence type="ECO:0000313" key="11">
    <source>
        <dbReference type="Proteomes" id="UP000007110"/>
    </source>
</evidence>
<dbReference type="CDD" id="cd03221">
    <property type="entry name" value="ABCF_EF-3"/>
    <property type="match status" value="2"/>
</dbReference>
<dbReference type="AlphaFoldDB" id="A0A7M7SZN5"/>
<comment type="similarity">
    <text evidence="1">Belongs to the ABC transporter superfamily. ABCF family. EF3 subfamily.</text>
</comment>
<organism evidence="10 11">
    <name type="scientific">Strongylocentrotus purpuratus</name>
    <name type="common">Purple sea urchin</name>
    <dbReference type="NCBI Taxonomy" id="7668"/>
    <lineage>
        <taxon>Eukaryota</taxon>
        <taxon>Metazoa</taxon>
        <taxon>Echinodermata</taxon>
        <taxon>Eleutherozoa</taxon>
        <taxon>Echinozoa</taxon>
        <taxon>Echinoidea</taxon>
        <taxon>Euechinoidea</taxon>
        <taxon>Echinacea</taxon>
        <taxon>Camarodonta</taxon>
        <taxon>Echinidea</taxon>
        <taxon>Strongylocentrotidae</taxon>
        <taxon>Strongylocentrotus</taxon>
    </lineage>
</organism>
<evidence type="ECO:0000256" key="5">
    <source>
        <dbReference type="ARBA" id="ARBA00022840"/>
    </source>
</evidence>
<evidence type="ECO:0000256" key="4">
    <source>
        <dbReference type="ARBA" id="ARBA00022741"/>
    </source>
</evidence>
<dbReference type="EnsemblMetazoa" id="XM_030987169">
    <property type="protein sequence ID" value="XP_030843029"/>
    <property type="gene ID" value="LOC757212"/>
</dbReference>
<dbReference type="InterPro" id="IPR027417">
    <property type="entry name" value="P-loop_NTPase"/>
</dbReference>
<dbReference type="RefSeq" id="XP_030843029.1">
    <property type="nucleotide sequence ID" value="XM_030987169.1"/>
</dbReference>
<accession>A0A7M7SZN5</accession>
<dbReference type="KEGG" id="spu:763510"/>
<keyword evidence="3" id="KW-0677">Repeat</keyword>
<feature type="domain" description="ABC transporter" evidence="9">
    <location>
        <begin position="492"/>
        <end position="707"/>
    </location>
</feature>
<dbReference type="EnsemblMetazoa" id="XM_030987132">
    <property type="protein sequence ID" value="XP_030842992"/>
    <property type="gene ID" value="LOC763510"/>
</dbReference>
<dbReference type="InterPro" id="IPR050611">
    <property type="entry name" value="ABCF"/>
</dbReference>
<dbReference type="Gene3D" id="3.40.50.300">
    <property type="entry name" value="P-loop containing nucleotide triphosphate hydrolases"/>
    <property type="match status" value="2"/>
</dbReference>